<keyword evidence="1" id="KW-0732">Signal</keyword>
<protein>
    <recommendedName>
        <fullName evidence="4">Cholesterol esterase</fullName>
    </recommendedName>
</protein>
<evidence type="ECO:0000313" key="2">
    <source>
        <dbReference type="EMBL" id="MFC7310154.1"/>
    </source>
</evidence>
<dbReference type="Proteomes" id="UP001596523">
    <property type="component" value="Unassembled WGS sequence"/>
</dbReference>
<dbReference type="EMBL" id="JBHTCF010000029">
    <property type="protein sequence ID" value="MFC7310154.1"/>
    <property type="molecule type" value="Genomic_DNA"/>
</dbReference>
<evidence type="ECO:0000256" key="1">
    <source>
        <dbReference type="SAM" id="SignalP"/>
    </source>
</evidence>
<proteinExistence type="predicted"/>
<gene>
    <name evidence="2" type="ORF">ACFQVC_38805</name>
</gene>
<keyword evidence="3" id="KW-1185">Reference proteome</keyword>
<evidence type="ECO:0008006" key="4">
    <source>
        <dbReference type="Google" id="ProtNLM"/>
    </source>
</evidence>
<accession>A0ABW2JXA0</accession>
<dbReference type="RefSeq" id="WP_381840125.1">
    <property type="nucleotide sequence ID" value="NZ_JBHTCF010000029.1"/>
</dbReference>
<feature type="chain" id="PRO_5046243081" description="Cholesterol esterase" evidence="1">
    <location>
        <begin position="29"/>
        <end position="252"/>
    </location>
</feature>
<reference evidence="3" key="1">
    <citation type="journal article" date="2019" name="Int. J. Syst. Evol. Microbiol.">
        <title>The Global Catalogue of Microorganisms (GCM) 10K type strain sequencing project: providing services to taxonomists for standard genome sequencing and annotation.</title>
        <authorList>
            <consortium name="The Broad Institute Genomics Platform"/>
            <consortium name="The Broad Institute Genome Sequencing Center for Infectious Disease"/>
            <person name="Wu L."/>
            <person name="Ma J."/>
        </authorList>
    </citation>
    <scope>NUCLEOTIDE SEQUENCE [LARGE SCALE GENOMIC DNA]</scope>
    <source>
        <strain evidence="3">SYNS20</strain>
    </source>
</reference>
<comment type="caution">
    <text evidence="2">The sequence shown here is derived from an EMBL/GenBank/DDBJ whole genome shotgun (WGS) entry which is preliminary data.</text>
</comment>
<feature type="signal peptide" evidence="1">
    <location>
        <begin position="1"/>
        <end position="28"/>
    </location>
</feature>
<evidence type="ECO:0000313" key="3">
    <source>
        <dbReference type="Proteomes" id="UP001596523"/>
    </source>
</evidence>
<sequence>MQSKRIASAVVTAALTATAAAVPATAWAAPEPPPAKAVPVDGGLAKIEIDAKLLDALKVKGVVLTQLTAGCQIPKDEAGKPYLPPVTSLSLGVKAGDIASVEAKVGGKVAFADTCLGLVNSKDHKAVVVKNLSADLNTGAIVATLQSKSGASEVKLGTFERPKLDDKTVDVASNTVELDSAVTIDADLAAKINADLGVELLVGGARLLTLDSDLSLDNAANLAVDLNLDLGAQVDTNLDLGAVLGGLLGGGK</sequence>
<organism evidence="2 3">
    <name type="scientific">Streptomyces monticola</name>
    <dbReference type="NCBI Taxonomy" id="2666263"/>
    <lineage>
        <taxon>Bacteria</taxon>
        <taxon>Bacillati</taxon>
        <taxon>Actinomycetota</taxon>
        <taxon>Actinomycetes</taxon>
        <taxon>Kitasatosporales</taxon>
        <taxon>Streptomycetaceae</taxon>
        <taxon>Streptomyces</taxon>
    </lineage>
</organism>
<name>A0ABW2JXA0_9ACTN</name>